<evidence type="ECO:0000259" key="5">
    <source>
        <dbReference type="PROSITE" id="PS50983"/>
    </source>
</evidence>
<evidence type="ECO:0000256" key="3">
    <source>
        <dbReference type="SAM" id="MobiDB-lite"/>
    </source>
</evidence>
<dbReference type="Pfam" id="PF01497">
    <property type="entry name" value="Peripla_BP_2"/>
    <property type="match status" value="1"/>
</dbReference>
<dbReference type="InterPro" id="IPR054828">
    <property type="entry name" value="Vit_B12_bind_prot"/>
</dbReference>
<dbReference type="EMBL" id="BOSE01000001">
    <property type="protein sequence ID" value="GIP14666.1"/>
    <property type="molecule type" value="Genomic_DNA"/>
</dbReference>
<evidence type="ECO:0000313" key="7">
    <source>
        <dbReference type="Proteomes" id="UP000683139"/>
    </source>
</evidence>
<sequence>MKLSSKQWMKQLVVVMLAAMMLTLAACGNATGNTNNSSSGGNNAAQQGETNGQATNQGNEQAEGDADSSAAATTYPLTVTDATGTEVMLEQQPEAIVTLVPSETEIAFAVGGGERVVGVDDYSNYPEQVASIAKVGDMTTNIEAVTALEPDLVLASSSMNGEAITKLRELGLTVYASDPLTYDDTVAHIEQVAVLLNTKAEAQDVIDNMKQVKQDIVTKLEGVEKRKAYLEFSPGYTVGSGTFLDDLVTTAGGINIAAGQPGWYEVDSEAVVEQNPEVIIYPDFGEEQSSILAGIMSRPGWDAIDAVKNDRLVMVANDPLVRVGPRLVEGLQDIAAAIHPELFQ</sequence>
<feature type="domain" description="Fe/B12 periplasmic-binding" evidence="5">
    <location>
        <begin position="95"/>
        <end position="342"/>
    </location>
</feature>
<dbReference type="InterPro" id="IPR002491">
    <property type="entry name" value="ABC_transptr_periplasmic_BD"/>
</dbReference>
<dbReference type="PROSITE" id="PS51257">
    <property type="entry name" value="PROKAR_LIPOPROTEIN"/>
    <property type="match status" value="1"/>
</dbReference>
<feature type="signal peptide" evidence="4">
    <location>
        <begin position="1"/>
        <end position="25"/>
    </location>
</feature>
<evidence type="ECO:0000313" key="6">
    <source>
        <dbReference type="EMBL" id="GIP14666.1"/>
    </source>
</evidence>
<evidence type="ECO:0000256" key="4">
    <source>
        <dbReference type="SAM" id="SignalP"/>
    </source>
</evidence>
<dbReference type="NCBIfam" id="NF038402">
    <property type="entry name" value="TroA_like"/>
    <property type="match status" value="1"/>
</dbReference>
<feature type="compositionally biased region" description="Low complexity" evidence="3">
    <location>
        <begin position="34"/>
        <end position="48"/>
    </location>
</feature>
<protein>
    <submittedName>
        <fullName evidence="6">ABC transporter substrate-binding protein</fullName>
    </submittedName>
</protein>
<proteinExistence type="inferred from homology"/>
<dbReference type="GO" id="GO:0071281">
    <property type="term" value="P:cellular response to iron ion"/>
    <property type="evidence" value="ECO:0007669"/>
    <property type="project" value="TreeGrafter"/>
</dbReference>
<dbReference type="AlphaFoldDB" id="A0A919YNT5"/>
<keyword evidence="7" id="KW-1185">Reference proteome</keyword>
<evidence type="ECO:0000256" key="1">
    <source>
        <dbReference type="ARBA" id="ARBA00008814"/>
    </source>
</evidence>
<dbReference type="PANTHER" id="PTHR30535">
    <property type="entry name" value="VITAMIN B12-BINDING PROTEIN"/>
    <property type="match status" value="1"/>
</dbReference>
<reference evidence="6" key="1">
    <citation type="submission" date="2021-03" db="EMBL/GenBank/DDBJ databases">
        <title>Antimicrobial resistance genes in bacteria isolated from Japanese honey, and their potential for conferring macrolide and lincosamide resistance in the American foulbrood pathogen Paenibacillus larvae.</title>
        <authorList>
            <person name="Okamoto M."/>
            <person name="Kumagai M."/>
            <person name="Kanamori H."/>
            <person name="Takamatsu D."/>
        </authorList>
    </citation>
    <scope>NUCLEOTIDE SEQUENCE</scope>
    <source>
        <strain evidence="6">J40TS1</strain>
    </source>
</reference>
<dbReference type="InterPro" id="IPR050902">
    <property type="entry name" value="ABC_Transporter_SBP"/>
</dbReference>
<feature type="compositionally biased region" description="Polar residues" evidence="3">
    <location>
        <begin position="49"/>
        <end position="60"/>
    </location>
</feature>
<evidence type="ECO:0000256" key="2">
    <source>
        <dbReference type="ARBA" id="ARBA00022729"/>
    </source>
</evidence>
<dbReference type="PROSITE" id="PS50983">
    <property type="entry name" value="FE_B12_PBP"/>
    <property type="match status" value="1"/>
</dbReference>
<name>A0A919YNT5_9BACL</name>
<comment type="caution">
    <text evidence="6">The sequence shown here is derived from an EMBL/GenBank/DDBJ whole genome shotgun (WGS) entry which is preliminary data.</text>
</comment>
<dbReference type="SUPFAM" id="SSF53807">
    <property type="entry name" value="Helical backbone' metal receptor"/>
    <property type="match status" value="1"/>
</dbReference>
<dbReference type="Gene3D" id="3.40.50.1980">
    <property type="entry name" value="Nitrogenase molybdenum iron protein domain"/>
    <property type="match status" value="2"/>
</dbReference>
<dbReference type="Proteomes" id="UP000683139">
    <property type="component" value="Unassembled WGS sequence"/>
</dbReference>
<comment type="similarity">
    <text evidence="1">Belongs to the bacterial solute-binding protein 8 family.</text>
</comment>
<feature type="chain" id="PRO_5039239634" evidence="4">
    <location>
        <begin position="26"/>
        <end position="344"/>
    </location>
</feature>
<organism evidence="6 7">
    <name type="scientific">Paenibacillus montaniterrae</name>
    <dbReference type="NCBI Taxonomy" id="429341"/>
    <lineage>
        <taxon>Bacteria</taxon>
        <taxon>Bacillati</taxon>
        <taxon>Bacillota</taxon>
        <taxon>Bacilli</taxon>
        <taxon>Bacillales</taxon>
        <taxon>Paenibacillaceae</taxon>
        <taxon>Paenibacillus</taxon>
    </lineage>
</organism>
<keyword evidence="2 4" id="KW-0732">Signal</keyword>
<gene>
    <name evidence="6" type="ORF">J40TS1_03080</name>
</gene>
<feature type="region of interest" description="Disordered" evidence="3">
    <location>
        <begin position="34"/>
        <end position="70"/>
    </location>
</feature>
<accession>A0A919YNT5</accession>
<dbReference type="PANTHER" id="PTHR30535:SF34">
    <property type="entry name" value="MOLYBDATE-BINDING PROTEIN MOLA"/>
    <property type="match status" value="1"/>
</dbReference>
<dbReference type="CDD" id="cd01143">
    <property type="entry name" value="YvrC"/>
    <property type="match status" value="1"/>
</dbReference>